<sequence>MAAQSQAPNVDLFDAYFRRADTDRDGRISGAEAVAFFKSFGLPQNVLAQIWMHADQNRIGFLGRAEFYNALKLVTVAQSKRDLTPDIVKAALYGPASAKIPAPQIISVPCLHLS</sequence>
<dbReference type="GO" id="GO:0005886">
    <property type="term" value="C:plasma membrane"/>
    <property type="evidence" value="ECO:0007669"/>
    <property type="project" value="TreeGrafter"/>
</dbReference>
<dbReference type="Proteomes" id="UP001415857">
    <property type="component" value="Unassembled WGS sequence"/>
</dbReference>
<dbReference type="PANTHER" id="PTHR11216">
    <property type="entry name" value="EH DOMAIN"/>
    <property type="match status" value="1"/>
</dbReference>
<dbReference type="GO" id="GO:0006897">
    <property type="term" value="P:endocytosis"/>
    <property type="evidence" value="ECO:0007669"/>
    <property type="project" value="TreeGrafter"/>
</dbReference>
<dbReference type="PROSITE" id="PS50031">
    <property type="entry name" value="EH"/>
    <property type="match status" value="1"/>
</dbReference>
<dbReference type="SMART" id="SM00054">
    <property type="entry name" value="EFh"/>
    <property type="match status" value="2"/>
</dbReference>
<accession>A0AAP0S3I5</accession>
<dbReference type="SUPFAM" id="SSF47473">
    <property type="entry name" value="EF-hand"/>
    <property type="match status" value="1"/>
</dbReference>
<proteinExistence type="predicted"/>
<comment type="caution">
    <text evidence="3">The sequence shown here is derived from an EMBL/GenBank/DDBJ whole genome shotgun (WGS) entry which is preliminary data.</text>
</comment>
<keyword evidence="4" id="KW-1185">Reference proteome</keyword>
<dbReference type="GO" id="GO:0005509">
    <property type="term" value="F:calcium ion binding"/>
    <property type="evidence" value="ECO:0007669"/>
    <property type="project" value="InterPro"/>
</dbReference>
<feature type="domain" description="EH" evidence="1">
    <location>
        <begin position="9"/>
        <end position="99"/>
    </location>
</feature>
<feature type="domain" description="EF-hand" evidence="2">
    <location>
        <begin position="8"/>
        <end position="43"/>
    </location>
</feature>
<evidence type="ECO:0000259" key="1">
    <source>
        <dbReference type="PROSITE" id="PS50031"/>
    </source>
</evidence>
<reference evidence="3 4" key="1">
    <citation type="journal article" date="2024" name="Plant J.">
        <title>Genome sequences and population genomics reveal climatic adaptation and genomic divergence between two closely related sweetgum species.</title>
        <authorList>
            <person name="Xu W.Q."/>
            <person name="Ren C.Q."/>
            <person name="Zhang X.Y."/>
            <person name="Comes H.P."/>
            <person name="Liu X.H."/>
            <person name="Li Y.G."/>
            <person name="Kettle C.J."/>
            <person name="Jalonen R."/>
            <person name="Gaisberger H."/>
            <person name="Ma Y.Z."/>
            <person name="Qiu Y.X."/>
        </authorList>
    </citation>
    <scope>NUCLEOTIDE SEQUENCE [LARGE SCALE GENOMIC DNA]</scope>
    <source>
        <strain evidence="3">Hangzhou</strain>
    </source>
</reference>
<dbReference type="PANTHER" id="PTHR11216:SF161">
    <property type="entry name" value="CALCIUM-BINDING EF HAND FAMILY PROTEIN"/>
    <property type="match status" value="1"/>
</dbReference>
<dbReference type="InterPro" id="IPR002048">
    <property type="entry name" value="EF_hand_dom"/>
</dbReference>
<dbReference type="GO" id="GO:0016197">
    <property type="term" value="P:endosomal transport"/>
    <property type="evidence" value="ECO:0007669"/>
    <property type="project" value="TreeGrafter"/>
</dbReference>
<name>A0AAP0S3I5_LIQFO</name>
<organism evidence="3 4">
    <name type="scientific">Liquidambar formosana</name>
    <name type="common">Formosan gum</name>
    <dbReference type="NCBI Taxonomy" id="63359"/>
    <lineage>
        <taxon>Eukaryota</taxon>
        <taxon>Viridiplantae</taxon>
        <taxon>Streptophyta</taxon>
        <taxon>Embryophyta</taxon>
        <taxon>Tracheophyta</taxon>
        <taxon>Spermatophyta</taxon>
        <taxon>Magnoliopsida</taxon>
        <taxon>eudicotyledons</taxon>
        <taxon>Gunneridae</taxon>
        <taxon>Pentapetalae</taxon>
        <taxon>Saxifragales</taxon>
        <taxon>Altingiaceae</taxon>
        <taxon>Liquidambar</taxon>
    </lineage>
</organism>
<dbReference type="CDD" id="cd00052">
    <property type="entry name" value="EH"/>
    <property type="match status" value="1"/>
</dbReference>
<evidence type="ECO:0000313" key="4">
    <source>
        <dbReference type="Proteomes" id="UP001415857"/>
    </source>
</evidence>
<dbReference type="PROSITE" id="PS50222">
    <property type="entry name" value="EF_HAND_2"/>
    <property type="match status" value="1"/>
</dbReference>
<dbReference type="InterPro" id="IPR011992">
    <property type="entry name" value="EF-hand-dom_pair"/>
</dbReference>
<evidence type="ECO:0000313" key="3">
    <source>
        <dbReference type="EMBL" id="KAK9286549.1"/>
    </source>
</evidence>
<dbReference type="SMART" id="SM00027">
    <property type="entry name" value="EH"/>
    <property type="match status" value="1"/>
</dbReference>
<dbReference type="EMBL" id="JBBPBK010000004">
    <property type="protein sequence ID" value="KAK9286549.1"/>
    <property type="molecule type" value="Genomic_DNA"/>
</dbReference>
<evidence type="ECO:0000259" key="2">
    <source>
        <dbReference type="PROSITE" id="PS50222"/>
    </source>
</evidence>
<gene>
    <name evidence="3" type="ORF">L1049_014948</name>
</gene>
<dbReference type="Pfam" id="PF12763">
    <property type="entry name" value="EH"/>
    <property type="match status" value="1"/>
</dbReference>
<protein>
    <submittedName>
        <fullName evidence="3">Uncharacterized protein</fullName>
    </submittedName>
</protein>
<dbReference type="GO" id="GO:0005737">
    <property type="term" value="C:cytoplasm"/>
    <property type="evidence" value="ECO:0007669"/>
    <property type="project" value="TreeGrafter"/>
</dbReference>
<dbReference type="InterPro" id="IPR000261">
    <property type="entry name" value="EH_dom"/>
</dbReference>
<dbReference type="Gene3D" id="1.10.238.10">
    <property type="entry name" value="EF-hand"/>
    <property type="match status" value="1"/>
</dbReference>
<dbReference type="AlphaFoldDB" id="A0AAP0S3I5"/>